<feature type="domain" description="HAMP" evidence="2">
    <location>
        <begin position="21"/>
        <end position="74"/>
    </location>
</feature>
<gene>
    <name evidence="4" type="ORF">JOC47_001362</name>
</gene>
<dbReference type="GO" id="GO:0052621">
    <property type="term" value="F:diguanylate cyclase activity"/>
    <property type="evidence" value="ECO:0007669"/>
    <property type="project" value="TreeGrafter"/>
</dbReference>
<evidence type="ECO:0000313" key="5">
    <source>
        <dbReference type="Proteomes" id="UP000774000"/>
    </source>
</evidence>
<evidence type="ECO:0000259" key="2">
    <source>
        <dbReference type="PROSITE" id="PS50885"/>
    </source>
</evidence>
<dbReference type="FunFam" id="3.30.70.270:FF:000001">
    <property type="entry name" value="Diguanylate cyclase domain protein"/>
    <property type="match status" value="1"/>
</dbReference>
<name>A0A938XTC5_9FIRM</name>
<dbReference type="GO" id="GO:0007165">
    <property type="term" value="P:signal transduction"/>
    <property type="evidence" value="ECO:0007669"/>
    <property type="project" value="InterPro"/>
</dbReference>
<dbReference type="EMBL" id="JAFBDQ010000005">
    <property type="protein sequence ID" value="MBM7556519.1"/>
    <property type="molecule type" value="Genomic_DNA"/>
</dbReference>
<dbReference type="InterPro" id="IPR029787">
    <property type="entry name" value="Nucleotide_cyclase"/>
</dbReference>
<dbReference type="Gene3D" id="6.10.340.10">
    <property type="match status" value="1"/>
</dbReference>
<dbReference type="SMART" id="SM00267">
    <property type="entry name" value="GGDEF"/>
    <property type="match status" value="1"/>
</dbReference>
<dbReference type="GO" id="GO:0043709">
    <property type="term" value="P:cell adhesion involved in single-species biofilm formation"/>
    <property type="evidence" value="ECO:0007669"/>
    <property type="project" value="TreeGrafter"/>
</dbReference>
<dbReference type="RefSeq" id="WP_204701290.1">
    <property type="nucleotide sequence ID" value="NZ_JAFBDQ010000005.1"/>
</dbReference>
<dbReference type="Gene3D" id="3.30.70.270">
    <property type="match status" value="1"/>
</dbReference>
<dbReference type="Pfam" id="PF00990">
    <property type="entry name" value="GGDEF"/>
    <property type="match status" value="1"/>
</dbReference>
<dbReference type="PROSITE" id="PS50887">
    <property type="entry name" value="GGDEF"/>
    <property type="match status" value="1"/>
</dbReference>
<dbReference type="SUPFAM" id="SSF158472">
    <property type="entry name" value="HAMP domain-like"/>
    <property type="match status" value="1"/>
</dbReference>
<dbReference type="GO" id="GO:0005886">
    <property type="term" value="C:plasma membrane"/>
    <property type="evidence" value="ECO:0007669"/>
    <property type="project" value="TreeGrafter"/>
</dbReference>
<dbReference type="PANTHER" id="PTHR45138:SF9">
    <property type="entry name" value="DIGUANYLATE CYCLASE DGCM-RELATED"/>
    <property type="match status" value="1"/>
</dbReference>
<dbReference type="Proteomes" id="UP000774000">
    <property type="component" value="Unassembled WGS sequence"/>
</dbReference>
<accession>A0A938XTC5</accession>
<dbReference type="Pfam" id="PF00672">
    <property type="entry name" value="HAMP"/>
    <property type="match status" value="1"/>
</dbReference>
<dbReference type="InterPro" id="IPR050469">
    <property type="entry name" value="Diguanylate_Cyclase"/>
</dbReference>
<feature type="transmembrane region" description="Helical" evidence="1">
    <location>
        <begin position="6"/>
        <end position="24"/>
    </location>
</feature>
<feature type="domain" description="GGDEF" evidence="3">
    <location>
        <begin position="229"/>
        <end position="362"/>
    </location>
</feature>
<keyword evidence="5" id="KW-1185">Reference proteome</keyword>
<dbReference type="AlphaFoldDB" id="A0A938XTC5"/>
<dbReference type="SUPFAM" id="SSF55073">
    <property type="entry name" value="Nucleotide cyclase"/>
    <property type="match status" value="1"/>
</dbReference>
<dbReference type="SMART" id="SM00304">
    <property type="entry name" value="HAMP"/>
    <property type="match status" value="1"/>
</dbReference>
<keyword evidence="1" id="KW-0472">Membrane</keyword>
<organism evidence="4 5">
    <name type="scientific">Halanaerobacter jeridensis</name>
    <dbReference type="NCBI Taxonomy" id="706427"/>
    <lineage>
        <taxon>Bacteria</taxon>
        <taxon>Bacillati</taxon>
        <taxon>Bacillota</taxon>
        <taxon>Clostridia</taxon>
        <taxon>Halanaerobiales</taxon>
        <taxon>Halobacteroidaceae</taxon>
        <taxon>Halanaerobacter</taxon>
    </lineage>
</organism>
<protein>
    <submittedName>
        <fullName evidence="4">Diguanylate cyclase (GGDEF)-like protein</fullName>
    </submittedName>
</protein>
<dbReference type="InterPro" id="IPR043128">
    <property type="entry name" value="Rev_trsase/Diguanyl_cyclase"/>
</dbReference>
<evidence type="ECO:0000313" key="4">
    <source>
        <dbReference type="EMBL" id="MBM7556519.1"/>
    </source>
</evidence>
<proteinExistence type="predicted"/>
<sequence>MILIGVFLIILVIITVYLFSSYILNIIDQILDFANEVSKGNLTVEKLDFDTEDEFSDLADYLNEMRSNLETSINNVRNLLNNADQGFLSFGDDLLIDKEYSVMCHNIFGYDISEHKFSVIISSLSDRKKLELNLQKVFKAAKNKNSQKVEQYINNLPQQKKINGRCIDLKYKIIHNKSEVKVMVIMTDVTEKQEIKEKAIRDGLTNLYNHSYFKEILARKIEDINKFEGSLSLLMLDIDDFKLFNDNYGHQAGDEILKLLAQILENNTRKTDIVARYGGEEFTIILPGANLERAVMKAEKICNKVRDKKIEYQNKKLNITISIGVTTYNSEANDSKTKLINRADMALYQAKEEGKNRIIKKE</sequence>
<dbReference type="CDD" id="cd01949">
    <property type="entry name" value="GGDEF"/>
    <property type="match status" value="1"/>
</dbReference>
<dbReference type="NCBIfam" id="TIGR00254">
    <property type="entry name" value="GGDEF"/>
    <property type="match status" value="1"/>
</dbReference>
<dbReference type="PROSITE" id="PS50885">
    <property type="entry name" value="HAMP"/>
    <property type="match status" value="1"/>
</dbReference>
<reference evidence="4" key="1">
    <citation type="submission" date="2021-01" db="EMBL/GenBank/DDBJ databases">
        <title>Genomic Encyclopedia of Type Strains, Phase IV (KMG-IV): sequencing the most valuable type-strain genomes for metagenomic binning, comparative biology and taxonomic classification.</title>
        <authorList>
            <person name="Goeker M."/>
        </authorList>
    </citation>
    <scope>NUCLEOTIDE SEQUENCE</scope>
    <source>
        <strain evidence="4">DSM 23230</strain>
    </source>
</reference>
<dbReference type="InterPro" id="IPR000160">
    <property type="entry name" value="GGDEF_dom"/>
</dbReference>
<dbReference type="CDD" id="cd06225">
    <property type="entry name" value="HAMP"/>
    <property type="match status" value="1"/>
</dbReference>
<keyword evidence="1" id="KW-0812">Transmembrane</keyword>
<evidence type="ECO:0000259" key="3">
    <source>
        <dbReference type="PROSITE" id="PS50887"/>
    </source>
</evidence>
<evidence type="ECO:0000256" key="1">
    <source>
        <dbReference type="SAM" id="Phobius"/>
    </source>
</evidence>
<dbReference type="InterPro" id="IPR003660">
    <property type="entry name" value="HAMP_dom"/>
</dbReference>
<comment type="caution">
    <text evidence="4">The sequence shown here is derived from an EMBL/GenBank/DDBJ whole genome shotgun (WGS) entry which is preliminary data.</text>
</comment>
<keyword evidence="1" id="KW-1133">Transmembrane helix</keyword>
<dbReference type="PANTHER" id="PTHR45138">
    <property type="entry name" value="REGULATORY COMPONENTS OF SENSORY TRANSDUCTION SYSTEM"/>
    <property type="match status" value="1"/>
</dbReference>
<dbReference type="GO" id="GO:1902201">
    <property type="term" value="P:negative regulation of bacterial-type flagellum-dependent cell motility"/>
    <property type="evidence" value="ECO:0007669"/>
    <property type="project" value="TreeGrafter"/>
</dbReference>